<gene>
    <name evidence="1" type="ORF">PVT01_110053700</name>
</gene>
<dbReference type="AlphaFoldDB" id="A0A1G4H0J6"/>
<dbReference type="Proteomes" id="UP000196402">
    <property type="component" value="Chromosome 11"/>
</dbReference>
<proteinExistence type="predicted"/>
<sequence>MNVCNKVVNFLINNSKKKKKKTISCIHCKLLNYWVYDQIKRIYNTVDKSKTIVVYGYIKNIVSKIISEEYNSNDKLCELDLKVLYDEDWKAKKEFYEYCNDKDTVNLRSIFNDSACTKYKNYLEQKTELYKNFNKVLLDTDLNKCTYSYNGEDKCDPKVLLKELIPKEVSAAGHQSDSEQNLTGGSSFSFLGLPDKRTASTAASVAGVSLLGLALYRFTPLGSWVHRGNRSMSNAMYNLDGGNTSQLFSHISQSPDMNHEDAAYYLSYNSA</sequence>
<accession>A0A1G4H0J6</accession>
<name>A0A1G4H0J6_PLAVI</name>
<dbReference type="VEuPathDB" id="PlasmoDB:PVPAM_120076900"/>
<dbReference type="VEuPathDB" id="PlasmoDB:PVW1_120011500"/>
<protein>
    <submittedName>
        <fullName evidence="1">VIR protein</fullName>
    </submittedName>
</protein>
<dbReference type="EMBL" id="LT615249">
    <property type="protein sequence ID" value="SCO68392.1"/>
    <property type="molecule type" value="Genomic_DNA"/>
</dbReference>
<organism evidence="1 2">
    <name type="scientific">Plasmodium vivax</name>
    <name type="common">malaria parasite P. vivax</name>
    <dbReference type="NCBI Taxonomy" id="5855"/>
    <lineage>
        <taxon>Eukaryota</taxon>
        <taxon>Sar</taxon>
        <taxon>Alveolata</taxon>
        <taxon>Apicomplexa</taxon>
        <taxon>Aconoidasida</taxon>
        <taxon>Haemosporida</taxon>
        <taxon>Plasmodiidae</taxon>
        <taxon>Plasmodium</taxon>
        <taxon>Plasmodium (Plasmodium)</taxon>
    </lineage>
</organism>
<evidence type="ECO:0000313" key="1">
    <source>
        <dbReference type="EMBL" id="SCO68392.1"/>
    </source>
</evidence>
<reference evidence="1 2" key="1">
    <citation type="submission" date="2016-07" db="EMBL/GenBank/DDBJ databases">
        <authorList>
            <consortium name="Pathogen Informatics"/>
        </authorList>
    </citation>
    <scope>NUCLEOTIDE SEQUENCE [LARGE SCALE GENOMIC DNA]</scope>
</reference>
<evidence type="ECO:0000313" key="2">
    <source>
        <dbReference type="Proteomes" id="UP000196402"/>
    </source>
</evidence>
<dbReference type="Pfam" id="PF05795">
    <property type="entry name" value="Plasmodium_Vir"/>
    <property type="match status" value="1"/>
</dbReference>
<dbReference type="InterPro" id="IPR008780">
    <property type="entry name" value="Plasmodium_Vir"/>
</dbReference>
<dbReference type="VEuPathDB" id="PlasmoDB:PVX_104185"/>
<dbReference type="VEuPathDB" id="PlasmoDB:PVP01_1148900"/>